<dbReference type="Gene3D" id="3.40.50.300">
    <property type="entry name" value="P-loop containing nucleotide triphosphate hydrolases"/>
    <property type="match status" value="1"/>
</dbReference>
<evidence type="ECO:0000313" key="3">
    <source>
        <dbReference type="Proteomes" id="UP000594042"/>
    </source>
</evidence>
<accession>A0A7G1HRH2</accession>
<dbReference type="KEGG" id="copr:Cop2CBH44_04030"/>
<dbReference type="InterPro" id="IPR038727">
    <property type="entry name" value="NadR/Ttd14_AAA_dom"/>
</dbReference>
<name>A0A7G1HRH2_9BACT</name>
<protein>
    <submittedName>
        <fullName evidence="2">ATPase</fullName>
    </submittedName>
</protein>
<dbReference type="RefSeq" id="WP_021930674.1">
    <property type="nucleotide sequence ID" value="NZ_AP023322.1"/>
</dbReference>
<reference evidence="3" key="1">
    <citation type="submission" date="2020-07" db="EMBL/GenBank/DDBJ databases">
        <title>Complete genome sequencing of Coprobacter sp. strain 2CBH44.</title>
        <authorList>
            <person name="Sakamoto M."/>
            <person name="Murakami T."/>
            <person name="Mori H."/>
        </authorList>
    </citation>
    <scope>NUCLEOTIDE SEQUENCE [LARGE SCALE GENOMIC DNA]</scope>
    <source>
        <strain evidence="3">2CBH44</strain>
    </source>
</reference>
<keyword evidence="3" id="KW-1185">Reference proteome</keyword>
<evidence type="ECO:0000259" key="1">
    <source>
        <dbReference type="Pfam" id="PF13521"/>
    </source>
</evidence>
<gene>
    <name evidence="2" type="ORF">Cop2CBH44_04030</name>
</gene>
<feature type="domain" description="NadR/Ttd14 AAA" evidence="1">
    <location>
        <begin position="7"/>
        <end position="170"/>
    </location>
</feature>
<evidence type="ECO:0000313" key="2">
    <source>
        <dbReference type="EMBL" id="BCI62050.1"/>
    </source>
</evidence>
<sequence length="184" mass="21687">MQKSNFYVLTGGPGSGKTSVLQELERRGYICIPEVARPIIKEQISINGNALPWKNREKYSELMLQHSVRDFIQYQNENNICFFDRGIPDTYGYCLLTHQPVSDVLMNAVKSYRYNPQIFIFPFWKEIYETDSERKQDTREAEETFYQLKSAYESLGYQTCILPQIPVNQRTDFILEQVRHPFSF</sequence>
<dbReference type="SUPFAM" id="SSF52540">
    <property type="entry name" value="P-loop containing nucleoside triphosphate hydrolases"/>
    <property type="match status" value="1"/>
</dbReference>
<organism evidence="2 3">
    <name type="scientific">Coprobacter secundus subsp. similis</name>
    <dbReference type="NCBI Taxonomy" id="2751153"/>
    <lineage>
        <taxon>Bacteria</taxon>
        <taxon>Pseudomonadati</taxon>
        <taxon>Bacteroidota</taxon>
        <taxon>Bacteroidia</taxon>
        <taxon>Bacteroidales</taxon>
        <taxon>Barnesiellaceae</taxon>
        <taxon>Coprobacter</taxon>
    </lineage>
</organism>
<dbReference type="EMBL" id="AP023322">
    <property type="protein sequence ID" value="BCI62050.1"/>
    <property type="molecule type" value="Genomic_DNA"/>
</dbReference>
<proteinExistence type="predicted"/>
<dbReference type="Proteomes" id="UP000594042">
    <property type="component" value="Chromosome"/>
</dbReference>
<dbReference type="InterPro" id="IPR027417">
    <property type="entry name" value="P-loop_NTPase"/>
</dbReference>
<dbReference type="Pfam" id="PF13521">
    <property type="entry name" value="AAA_28"/>
    <property type="match status" value="1"/>
</dbReference>
<dbReference type="AlphaFoldDB" id="A0A7G1HRH2"/>